<dbReference type="RefSeq" id="WP_111198388.1">
    <property type="nucleotide sequence ID" value="NZ_QKVK01000004.1"/>
</dbReference>
<keyword evidence="2" id="KW-1185">Reference proteome</keyword>
<gene>
    <name evidence="1" type="ORF">DK847_10370</name>
</gene>
<dbReference type="PANTHER" id="PTHR30528:SF0">
    <property type="entry name" value="CYTOPLASMIC PROTEIN"/>
    <property type="match status" value="1"/>
</dbReference>
<dbReference type="PANTHER" id="PTHR30528">
    <property type="entry name" value="CYTOPLASMIC PROTEIN"/>
    <property type="match status" value="1"/>
</dbReference>
<comment type="caution">
    <text evidence="1">The sequence shown here is derived from an EMBL/GenBank/DDBJ whole genome shotgun (WGS) entry which is preliminary data.</text>
</comment>
<reference evidence="2" key="1">
    <citation type="submission" date="2018-06" db="EMBL/GenBank/DDBJ databases">
        <title>Aestuariibacter litoralis strain KCTC 52945T.</title>
        <authorList>
            <person name="Li X."/>
            <person name="Salam N."/>
            <person name="Li J.-L."/>
            <person name="Chen Y.-M."/>
            <person name="Yang Z.-W."/>
            <person name="Zhang L.-Y."/>
            <person name="Han M.-X."/>
            <person name="Xiao M."/>
            <person name="Li W.-J."/>
        </authorList>
    </citation>
    <scope>NUCLEOTIDE SEQUENCE [LARGE SCALE GENOMIC DNA]</scope>
    <source>
        <strain evidence="2">KCTC 52945</strain>
    </source>
</reference>
<dbReference type="AlphaFoldDB" id="A0A2W2B992"/>
<protein>
    <submittedName>
        <fullName evidence="1">Winged helix-turn-helix domain-containing protein</fullName>
    </submittedName>
</protein>
<accession>A0A2W2B992</accession>
<proteinExistence type="predicted"/>
<sequence>MAESLSLAQARRVALAAQGFSLPDRTRKVTWAHMAPMIRRLNLLQIDSVNVVARSHYLPLYSRLGAYAHETLDQRAFGRRNRALFECWAHEASLLPLELHPLMRWRMARARAGDGTYKSMDQFGREERAYLAQVLDFVTRNGPTVASEVPGGGKAEGGWWGWSRGKLALETLFDQGLVTTATRDGFERLYDIPERVIPSDVLARPTPPEPEAIRQLLDLSARALGVATEIDLRDYFRLPIPETKTAIAELVEDGVLLPVKVEGWKPQGFLHREARFPRKAGGTALLSPFDPVVWERSRAERLFEFHYRIEIYTPAKKRQFGYYVLPFLHRERIAGRVCLKADRQAGVLRANASHHEGHADPGETAEALAGELRLMAGWLGLQEVAAGPSGNLARALKGALRAGTGAA</sequence>
<dbReference type="Pfam" id="PF06224">
    <property type="entry name" value="AlkZ-like"/>
    <property type="match status" value="1"/>
</dbReference>
<name>A0A2W2B992_9HYPH</name>
<dbReference type="Proteomes" id="UP000248795">
    <property type="component" value="Unassembled WGS sequence"/>
</dbReference>
<evidence type="ECO:0000313" key="2">
    <source>
        <dbReference type="Proteomes" id="UP000248795"/>
    </source>
</evidence>
<dbReference type="InterPro" id="IPR009351">
    <property type="entry name" value="AlkZ-like"/>
</dbReference>
<organism evidence="1 2">
    <name type="scientific">Aestuariivirga litoralis</name>
    <dbReference type="NCBI Taxonomy" id="2650924"/>
    <lineage>
        <taxon>Bacteria</taxon>
        <taxon>Pseudomonadati</taxon>
        <taxon>Pseudomonadota</taxon>
        <taxon>Alphaproteobacteria</taxon>
        <taxon>Hyphomicrobiales</taxon>
        <taxon>Aestuariivirgaceae</taxon>
        <taxon>Aestuariivirga</taxon>
    </lineage>
</organism>
<evidence type="ECO:0000313" key="1">
    <source>
        <dbReference type="EMBL" id="PZF76864.1"/>
    </source>
</evidence>
<dbReference type="EMBL" id="QKVK01000004">
    <property type="protein sequence ID" value="PZF76864.1"/>
    <property type="molecule type" value="Genomic_DNA"/>
</dbReference>